<comment type="caution">
    <text evidence="12">The sequence shown here is derived from an EMBL/GenBank/DDBJ whole genome shotgun (WGS) entry which is preliminary data.</text>
</comment>
<proteinExistence type="predicted"/>
<evidence type="ECO:0000256" key="1">
    <source>
        <dbReference type="ARBA" id="ARBA00022723"/>
    </source>
</evidence>
<keyword evidence="2 8" id="KW-0863">Zinc-finger</keyword>
<feature type="compositionally biased region" description="Polar residues" evidence="10">
    <location>
        <begin position="54"/>
        <end position="64"/>
    </location>
</feature>
<keyword evidence="1 9" id="KW-0479">Metal-binding</keyword>
<keyword evidence="13" id="KW-1185">Reference proteome</keyword>
<accession>A0A7J7CIK1</accession>
<evidence type="ECO:0000256" key="3">
    <source>
        <dbReference type="ARBA" id="ARBA00022833"/>
    </source>
</evidence>
<evidence type="ECO:0000259" key="11">
    <source>
        <dbReference type="PROSITE" id="PS50884"/>
    </source>
</evidence>
<protein>
    <recommendedName>
        <fullName evidence="9">Dof zinc finger protein</fullName>
    </recommendedName>
</protein>
<dbReference type="GO" id="GO:0003700">
    <property type="term" value="F:DNA-binding transcription factor activity"/>
    <property type="evidence" value="ECO:0007669"/>
    <property type="project" value="UniProtKB-UniRule"/>
</dbReference>
<evidence type="ECO:0000256" key="8">
    <source>
        <dbReference type="PROSITE-ProRule" id="PRU00071"/>
    </source>
</evidence>
<dbReference type="AlphaFoldDB" id="A0A7J7CIK1"/>
<dbReference type="Proteomes" id="UP000593562">
    <property type="component" value="Unassembled WGS sequence"/>
</dbReference>
<name>A0A7J7CIK1_TRIWF</name>
<dbReference type="Pfam" id="PF02701">
    <property type="entry name" value="Zn_ribbon_Dof"/>
    <property type="match status" value="1"/>
</dbReference>
<reference evidence="12 13" key="1">
    <citation type="journal article" date="2020" name="Nat. Commun.">
        <title>Genome of Tripterygium wilfordii and identification of cytochrome P450 involved in triptolide biosynthesis.</title>
        <authorList>
            <person name="Tu L."/>
            <person name="Su P."/>
            <person name="Zhang Z."/>
            <person name="Gao L."/>
            <person name="Wang J."/>
            <person name="Hu T."/>
            <person name="Zhou J."/>
            <person name="Zhang Y."/>
            <person name="Zhao Y."/>
            <person name="Liu Y."/>
            <person name="Song Y."/>
            <person name="Tong Y."/>
            <person name="Lu Y."/>
            <person name="Yang J."/>
            <person name="Xu C."/>
            <person name="Jia M."/>
            <person name="Peters R.J."/>
            <person name="Huang L."/>
            <person name="Gao W."/>
        </authorList>
    </citation>
    <scope>NUCLEOTIDE SEQUENCE [LARGE SCALE GENOMIC DNA]</scope>
    <source>
        <strain evidence="13">cv. XIE 37</strain>
        <tissue evidence="12">Leaf</tissue>
    </source>
</reference>
<dbReference type="GO" id="GO:0003677">
    <property type="term" value="F:DNA binding"/>
    <property type="evidence" value="ECO:0007669"/>
    <property type="project" value="UniProtKB-UniRule"/>
</dbReference>
<keyword evidence="6 9" id="KW-0804">Transcription</keyword>
<dbReference type="InterPro" id="IPR045174">
    <property type="entry name" value="Dof"/>
</dbReference>
<evidence type="ECO:0000313" key="13">
    <source>
        <dbReference type="Proteomes" id="UP000593562"/>
    </source>
</evidence>
<evidence type="ECO:0000256" key="7">
    <source>
        <dbReference type="ARBA" id="ARBA00023242"/>
    </source>
</evidence>
<comment type="subcellular location">
    <subcellularLocation>
        <location evidence="8 9">Nucleus</location>
    </subcellularLocation>
</comment>
<dbReference type="PANTHER" id="PTHR31992:SF316">
    <property type="entry name" value="DOF ZINC FINGER PROTEIN DOF1.2"/>
    <property type="match status" value="1"/>
</dbReference>
<evidence type="ECO:0000256" key="10">
    <source>
        <dbReference type="SAM" id="MobiDB-lite"/>
    </source>
</evidence>
<keyword evidence="5 8" id="KW-0238">DNA-binding</keyword>
<evidence type="ECO:0000256" key="6">
    <source>
        <dbReference type="ARBA" id="ARBA00023163"/>
    </source>
</evidence>
<evidence type="ECO:0000256" key="4">
    <source>
        <dbReference type="ARBA" id="ARBA00023015"/>
    </source>
</evidence>
<dbReference type="PROSITE" id="PS50884">
    <property type="entry name" value="ZF_DOF_2"/>
    <property type="match status" value="1"/>
</dbReference>
<evidence type="ECO:0000256" key="5">
    <source>
        <dbReference type="ARBA" id="ARBA00023125"/>
    </source>
</evidence>
<dbReference type="GO" id="GO:0005634">
    <property type="term" value="C:nucleus"/>
    <property type="evidence" value="ECO:0007669"/>
    <property type="project" value="UniProtKB-SubCell"/>
</dbReference>
<evidence type="ECO:0000256" key="2">
    <source>
        <dbReference type="ARBA" id="ARBA00022771"/>
    </source>
</evidence>
<keyword evidence="4 9" id="KW-0805">Transcription regulation</keyword>
<keyword evidence="7 8" id="KW-0539">Nucleus</keyword>
<evidence type="ECO:0000313" key="12">
    <source>
        <dbReference type="EMBL" id="KAF5733885.1"/>
    </source>
</evidence>
<gene>
    <name evidence="12" type="ORF">HS088_TW16G00326</name>
</gene>
<organism evidence="12 13">
    <name type="scientific">Tripterygium wilfordii</name>
    <name type="common">Thunder God vine</name>
    <dbReference type="NCBI Taxonomy" id="458696"/>
    <lineage>
        <taxon>Eukaryota</taxon>
        <taxon>Viridiplantae</taxon>
        <taxon>Streptophyta</taxon>
        <taxon>Embryophyta</taxon>
        <taxon>Tracheophyta</taxon>
        <taxon>Spermatophyta</taxon>
        <taxon>Magnoliopsida</taxon>
        <taxon>eudicotyledons</taxon>
        <taxon>Gunneridae</taxon>
        <taxon>Pentapetalae</taxon>
        <taxon>rosids</taxon>
        <taxon>fabids</taxon>
        <taxon>Celastrales</taxon>
        <taxon>Celastraceae</taxon>
        <taxon>Tripterygium</taxon>
    </lineage>
</organism>
<sequence>MLPARLLLIAPRCASPNTKFCYYNNYSLSQPRYFCKGCRRISSSGEELRDETTETSGSSYSLNQDHNRSSENHVAIECQDYPATGLIGEPNSIEKALPHQEILAENHGFGLLGVVEEVSQDALWSDDHAITLPQFTWQSTEQSPEFDAVFPDHDQYLKIPADLISDGWSSFNLPMLDNQNTTPTLLNWS</sequence>
<feature type="domain" description="Dof-type" evidence="11">
    <location>
        <begin position="8"/>
        <end position="62"/>
    </location>
</feature>
<evidence type="ECO:0000256" key="9">
    <source>
        <dbReference type="RuleBase" id="RU369094"/>
    </source>
</evidence>
<feature type="region of interest" description="Disordered" evidence="10">
    <location>
        <begin position="46"/>
        <end position="66"/>
    </location>
</feature>
<dbReference type="GO" id="GO:0008270">
    <property type="term" value="F:zinc ion binding"/>
    <property type="evidence" value="ECO:0007669"/>
    <property type="project" value="UniProtKB-KW"/>
</dbReference>
<dbReference type="PANTHER" id="PTHR31992">
    <property type="entry name" value="DOF ZINC FINGER PROTEIN DOF1.4-RELATED"/>
    <property type="match status" value="1"/>
</dbReference>
<dbReference type="InParanoid" id="A0A7J7CIK1"/>
<keyword evidence="3 9" id="KW-0862">Zinc</keyword>
<comment type="function">
    <text evidence="9">Transcription factor that binds specifically to a 5'-AA[AG]G-3' consensus core sequence.</text>
</comment>
<dbReference type="InterPro" id="IPR003851">
    <property type="entry name" value="Znf_Dof"/>
</dbReference>
<dbReference type="EMBL" id="JAAARO010000016">
    <property type="protein sequence ID" value="KAF5733885.1"/>
    <property type="molecule type" value="Genomic_DNA"/>
</dbReference>